<feature type="compositionally biased region" description="Polar residues" evidence="5">
    <location>
        <begin position="544"/>
        <end position="553"/>
    </location>
</feature>
<dbReference type="PROSITE" id="PS51787">
    <property type="entry name" value="LON_N"/>
    <property type="match status" value="1"/>
</dbReference>
<dbReference type="GO" id="GO:0008270">
    <property type="term" value="F:zinc ion binding"/>
    <property type="evidence" value="ECO:0007669"/>
    <property type="project" value="UniProtKB-KW"/>
</dbReference>
<dbReference type="InterPro" id="IPR001841">
    <property type="entry name" value="Znf_RING"/>
</dbReference>
<dbReference type="InterPro" id="IPR013083">
    <property type="entry name" value="Znf_RING/FYVE/PHD"/>
</dbReference>
<dbReference type="OrthoDB" id="264917at2759"/>
<proteinExistence type="predicted"/>
<keyword evidence="1" id="KW-0479">Metal-binding</keyword>
<evidence type="ECO:0000256" key="1">
    <source>
        <dbReference type="ARBA" id="ARBA00022723"/>
    </source>
</evidence>
<feature type="region of interest" description="Disordered" evidence="5">
    <location>
        <begin position="1"/>
        <end position="185"/>
    </location>
</feature>
<dbReference type="Gene3D" id="1.20.58.1480">
    <property type="match status" value="1"/>
</dbReference>
<dbReference type="PROSITE" id="PS00518">
    <property type="entry name" value="ZF_RING_1"/>
    <property type="match status" value="1"/>
</dbReference>
<evidence type="ECO:0000313" key="8">
    <source>
        <dbReference type="EMBL" id="GHJ85042.1"/>
    </source>
</evidence>
<dbReference type="Gene3D" id="3.30.40.10">
    <property type="entry name" value="Zinc/RING finger domain, C3HC4 (zinc finger)"/>
    <property type="match status" value="2"/>
</dbReference>
<dbReference type="InterPro" id="IPR046336">
    <property type="entry name" value="Lon_prtase_N_sf"/>
</dbReference>
<dbReference type="AlphaFoldDB" id="A0A8H3TPW9"/>
<evidence type="ECO:0000256" key="4">
    <source>
        <dbReference type="PROSITE-ProRule" id="PRU00175"/>
    </source>
</evidence>
<evidence type="ECO:0000256" key="3">
    <source>
        <dbReference type="ARBA" id="ARBA00022833"/>
    </source>
</evidence>
<evidence type="ECO:0000259" key="6">
    <source>
        <dbReference type="PROSITE" id="PS50089"/>
    </source>
</evidence>
<evidence type="ECO:0000256" key="2">
    <source>
        <dbReference type="ARBA" id="ARBA00022771"/>
    </source>
</evidence>
<evidence type="ECO:0000259" key="7">
    <source>
        <dbReference type="PROSITE" id="PS51787"/>
    </source>
</evidence>
<feature type="compositionally biased region" description="Polar residues" evidence="5">
    <location>
        <begin position="78"/>
        <end position="115"/>
    </location>
</feature>
<feature type="region of interest" description="Disordered" evidence="5">
    <location>
        <begin position="474"/>
        <end position="571"/>
    </location>
</feature>
<gene>
    <name evidence="8" type="ORF">NliqN6_1444</name>
</gene>
<dbReference type="Pfam" id="PF02190">
    <property type="entry name" value="LON_substr_bdg"/>
    <property type="match status" value="1"/>
</dbReference>
<dbReference type="PANTHER" id="PTHR23327">
    <property type="entry name" value="RING FINGER PROTEIN 127"/>
    <property type="match status" value="1"/>
</dbReference>
<dbReference type="SMART" id="SM00464">
    <property type="entry name" value="LON"/>
    <property type="match status" value="1"/>
</dbReference>
<feature type="compositionally biased region" description="Low complexity" evidence="5">
    <location>
        <begin position="495"/>
        <end position="510"/>
    </location>
</feature>
<feature type="compositionally biased region" description="Polar residues" evidence="5">
    <location>
        <begin position="153"/>
        <end position="170"/>
    </location>
</feature>
<name>A0A8H3TPW9_9TREE</name>
<sequence length="957" mass="104300">MDPDDTTRRVNYRPTALPRSHHRNTSSYRSAGARWLSEDEGGDMARKVDRFSDDDGRGKHFASSVGRSTNVMGEDTLSRNVNPGQDQPSAPSASQDHSNKSPSRTETASGSSVTGRSRMPSAGLLAAKAQWRAMESSGRRRLRRANSQEEPQESSTAQQENIESDATPTISGHPLAAESGVPMPSIQDMAPIRRSLGGVATFTAATPSDARPSPASRPPLTVETETASGSEPRVQVPDYVTGRGGDGITGNDLPAVESYIDVQERQAMADCKRKILLELKSILTCPICVSDKSRARRGHPYLQQPTTLRCGHTVCSSHVDLAKYPSPKLDGVSTTESHAKLASWNVKRLTAWAAASCPIPFCKQHHQIANSTHVATEPRVPEHGDAGPSDFLAPPFTPPRTGGVELFPPAVDLAQGHTAPSAQGELVSTANRGAPVDFTISKVLSIVLADLERERLGSLPPSNVRAHSPVFELEADIEDTQDTSDAISGNETEASRSSAASAFAPTTDTSFLPSGHAASRPRYSRLQGNHNIGKGLSKRRRSTATDAVQSPSAASPPYKRSTLPLSAPTPSFRQDSYSFEKELALTLECDVCAAMYYEPITTPCGHTFCSRCLARSLDHSTRCPVCRQDLPSFAFYQDHPTNKLLSSVVTTAFPVELEERRKGIEDEERDARLDTPIFVCALAFPGMPTILHVFEPRYRLMLRRCVESGIPRFGMVMPARGTGNPNVAGLMEYGTMLDIKSIQMLPDGRSMVETMGAYRFRLLEKGSLDGYTVGRIERIDDIPPEDEALLERLSLERARRTRSQARQAAPIASATSLQGTATTENDLAPVGQRPSLSRALSTDHQPLGAASIGLPDLQPGEVEPSTEELMATCKAFIEQLRSGSAPWLLQRLNNTYGPMPEDPSLFSYWMALVMPIDEYEKARLLPIRSARLRLRLIAHWVDQLRSSWWFSSGCVVN</sequence>
<dbReference type="SMART" id="SM00184">
    <property type="entry name" value="RING"/>
    <property type="match status" value="2"/>
</dbReference>
<feature type="domain" description="Lon N-terminal" evidence="7">
    <location>
        <begin position="672"/>
        <end position="945"/>
    </location>
</feature>
<dbReference type="Proteomes" id="UP000620104">
    <property type="component" value="Unassembled WGS sequence"/>
</dbReference>
<reference evidence="8" key="1">
    <citation type="submission" date="2020-07" db="EMBL/GenBank/DDBJ databases">
        <title>Draft Genome Sequence of a Deep-Sea Yeast, Naganishia (Cryptococcus) liquefaciens strain N6.</title>
        <authorList>
            <person name="Han Y.W."/>
            <person name="Kajitani R."/>
            <person name="Morimoto H."/>
            <person name="Parhat M."/>
            <person name="Tsubouchi H."/>
            <person name="Bakenova O."/>
            <person name="Ogata M."/>
            <person name="Argunhan B."/>
            <person name="Aoki R."/>
            <person name="Kajiwara S."/>
            <person name="Itoh T."/>
            <person name="Iwasaki H."/>
        </authorList>
    </citation>
    <scope>NUCLEOTIDE SEQUENCE</scope>
    <source>
        <strain evidence="8">N6</strain>
    </source>
</reference>
<dbReference type="InterPro" id="IPR017907">
    <property type="entry name" value="Znf_RING_CS"/>
</dbReference>
<dbReference type="PANTHER" id="PTHR23327:SF42">
    <property type="entry name" value="LON PEPTIDASE N-TERMINAL DOMAIN AND RING FINGER PROTEIN C14F5.10C"/>
    <property type="match status" value="1"/>
</dbReference>
<organism evidence="8 9">
    <name type="scientific">Naganishia liquefaciens</name>
    <dbReference type="NCBI Taxonomy" id="104408"/>
    <lineage>
        <taxon>Eukaryota</taxon>
        <taxon>Fungi</taxon>
        <taxon>Dikarya</taxon>
        <taxon>Basidiomycota</taxon>
        <taxon>Agaricomycotina</taxon>
        <taxon>Tremellomycetes</taxon>
        <taxon>Filobasidiales</taxon>
        <taxon>Filobasidiaceae</taxon>
        <taxon>Naganishia</taxon>
    </lineage>
</organism>
<keyword evidence="9" id="KW-1185">Reference proteome</keyword>
<accession>A0A8H3TPW9</accession>
<dbReference type="Pfam" id="PF13923">
    <property type="entry name" value="zf-C3HC4_2"/>
    <property type="match status" value="1"/>
</dbReference>
<dbReference type="CDD" id="cd16514">
    <property type="entry name" value="RING-HC_LONFs_rpt2"/>
    <property type="match status" value="1"/>
</dbReference>
<dbReference type="SUPFAM" id="SSF88697">
    <property type="entry name" value="PUA domain-like"/>
    <property type="match status" value="1"/>
</dbReference>
<protein>
    <submittedName>
        <fullName evidence="8">Uncharacterized protein</fullName>
    </submittedName>
</protein>
<dbReference type="Gene3D" id="2.30.130.40">
    <property type="entry name" value="LON domain-like"/>
    <property type="match status" value="1"/>
</dbReference>
<dbReference type="PROSITE" id="PS50089">
    <property type="entry name" value="ZF_RING_2"/>
    <property type="match status" value="1"/>
</dbReference>
<feature type="region of interest" description="Disordered" evidence="5">
    <location>
        <begin position="801"/>
        <end position="832"/>
    </location>
</feature>
<dbReference type="InterPro" id="IPR003111">
    <property type="entry name" value="Lon_prtase_N"/>
</dbReference>
<dbReference type="SUPFAM" id="SSF57850">
    <property type="entry name" value="RING/U-box"/>
    <property type="match status" value="1"/>
</dbReference>
<feature type="compositionally biased region" description="Basic and acidic residues" evidence="5">
    <location>
        <begin position="43"/>
        <end position="58"/>
    </location>
</feature>
<evidence type="ECO:0000313" key="9">
    <source>
        <dbReference type="Proteomes" id="UP000620104"/>
    </source>
</evidence>
<comment type="caution">
    <text evidence="8">The sequence shown here is derived from an EMBL/GenBank/DDBJ whole genome shotgun (WGS) entry which is preliminary data.</text>
</comment>
<feature type="compositionally biased region" description="Polar residues" evidence="5">
    <location>
        <begin position="813"/>
        <end position="825"/>
    </location>
</feature>
<evidence type="ECO:0000256" key="5">
    <source>
        <dbReference type="SAM" id="MobiDB-lite"/>
    </source>
</evidence>
<dbReference type="InterPro" id="IPR015947">
    <property type="entry name" value="PUA-like_sf"/>
</dbReference>
<keyword evidence="3" id="KW-0862">Zinc</keyword>
<dbReference type="EMBL" id="BLZA01000010">
    <property type="protein sequence ID" value="GHJ85042.1"/>
    <property type="molecule type" value="Genomic_DNA"/>
</dbReference>
<feature type="domain" description="RING-type" evidence="6">
    <location>
        <begin position="589"/>
        <end position="627"/>
    </location>
</feature>
<keyword evidence="2 4" id="KW-0863">Zinc-finger</keyword>
<feature type="compositionally biased region" description="Low complexity" evidence="5">
    <location>
        <begin position="204"/>
        <end position="214"/>
    </location>
</feature>
<feature type="region of interest" description="Disordered" evidence="5">
    <location>
        <begin position="204"/>
        <end position="239"/>
    </location>
</feature>
<dbReference type="GO" id="GO:0061630">
    <property type="term" value="F:ubiquitin protein ligase activity"/>
    <property type="evidence" value="ECO:0007669"/>
    <property type="project" value="TreeGrafter"/>
</dbReference>